<evidence type="ECO:0000256" key="3">
    <source>
        <dbReference type="ARBA" id="ARBA00021353"/>
    </source>
</evidence>
<dbReference type="EMBL" id="AYKW01000012">
    <property type="protein sequence ID" value="PIL32036.1"/>
    <property type="molecule type" value="Genomic_DNA"/>
</dbReference>
<sequence length="256" mass="29012">MFPQFSRRSTVSQVVYLLIVLLTSFFVAISCVLLLSQAARTAPNRSFIQNFNAVVIGAAYVILLMVSLAFCLKRRIAVHRRLTRISKTFHTLGKHDVPNSVYQYIQQEYTRACLIAYESRPKDGFQEGWGKPGTSLQAIPLRASLLDTVRVIDKLAHAVIPRHPPLRPHARMMHHFRFIVPLLGKDEDGLTPLHYYDSAIQLARHASREPTEQEYIVGMRAAKEIQDILNECLAEMREGSSVDLSIYAADKDSAYE</sequence>
<evidence type="ECO:0000313" key="9">
    <source>
        <dbReference type="Proteomes" id="UP000230002"/>
    </source>
</evidence>
<dbReference type="PANTHER" id="PTHR40021">
    <property type="entry name" value="DEFECT AT LOW TEMPERATURE PROTEIN 1"/>
    <property type="match status" value="1"/>
</dbReference>
<comment type="similarity">
    <text evidence="2 7">Belongs to the DLT1 family.</text>
</comment>
<evidence type="ECO:0000256" key="6">
    <source>
        <dbReference type="ARBA" id="ARBA00023136"/>
    </source>
</evidence>
<accession>A0A2G8SE36</accession>
<evidence type="ECO:0000256" key="7">
    <source>
        <dbReference type="RuleBase" id="RU367100"/>
    </source>
</evidence>
<dbReference type="Proteomes" id="UP000230002">
    <property type="component" value="Unassembled WGS sequence"/>
</dbReference>
<evidence type="ECO:0000256" key="2">
    <source>
        <dbReference type="ARBA" id="ARBA00005550"/>
    </source>
</evidence>
<evidence type="ECO:0000256" key="1">
    <source>
        <dbReference type="ARBA" id="ARBA00002489"/>
    </source>
</evidence>
<comment type="caution">
    <text evidence="8">The sequence shown here is derived from an EMBL/GenBank/DDBJ whole genome shotgun (WGS) entry which is preliminary data.</text>
</comment>
<keyword evidence="5 7" id="KW-1133">Transmembrane helix</keyword>
<gene>
    <name evidence="7" type="primary">DLT1</name>
    <name evidence="8" type="ORF">GSI_06740</name>
</gene>
<protein>
    <recommendedName>
        <fullName evidence="3 7">Defect at low temperature protein 1</fullName>
    </recommendedName>
</protein>
<dbReference type="OrthoDB" id="337038at2759"/>
<keyword evidence="9" id="KW-1185">Reference proteome</keyword>
<reference evidence="8 9" key="1">
    <citation type="journal article" date="2015" name="Sci. Rep.">
        <title>Chromosome-level genome map provides insights into diverse defense mechanisms in the medicinal fungus Ganoderma sinense.</title>
        <authorList>
            <person name="Zhu Y."/>
            <person name="Xu J."/>
            <person name="Sun C."/>
            <person name="Zhou S."/>
            <person name="Xu H."/>
            <person name="Nelson D.R."/>
            <person name="Qian J."/>
            <person name="Song J."/>
            <person name="Luo H."/>
            <person name="Xiang L."/>
            <person name="Li Y."/>
            <person name="Xu Z."/>
            <person name="Ji A."/>
            <person name="Wang L."/>
            <person name="Lu S."/>
            <person name="Hayward A."/>
            <person name="Sun W."/>
            <person name="Li X."/>
            <person name="Schwartz D.C."/>
            <person name="Wang Y."/>
            <person name="Chen S."/>
        </authorList>
    </citation>
    <scope>NUCLEOTIDE SEQUENCE [LARGE SCALE GENOMIC DNA]</scope>
    <source>
        <strain evidence="8 9">ZZ0214-1</strain>
    </source>
</reference>
<name>A0A2G8SE36_9APHY</name>
<dbReference type="AlphaFoldDB" id="A0A2G8SE36"/>
<evidence type="ECO:0000313" key="8">
    <source>
        <dbReference type="EMBL" id="PIL32036.1"/>
    </source>
</evidence>
<dbReference type="GO" id="GO:0016020">
    <property type="term" value="C:membrane"/>
    <property type="evidence" value="ECO:0007669"/>
    <property type="project" value="UniProtKB-SubCell"/>
</dbReference>
<comment type="subcellular location">
    <subcellularLocation>
        <location evidence="7">Membrane</location>
        <topology evidence="7">Multi-pass membrane protein</topology>
    </subcellularLocation>
</comment>
<keyword evidence="6 7" id="KW-0472">Membrane</keyword>
<dbReference type="PROSITE" id="PS51257">
    <property type="entry name" value="PROKAR_LIPOPROTEIN"/>
    <property type="match status" value="1"/>
</dbReference>
<comment type="function">
    <text evidence="1 7">Required for growth under high-pressure and low-temperature conditions.</text>
</comment>
<evidence type="ECO:0000256" key="5">
    <source>
        <dbReference type="ARBA" id="ARBA00022989"/>
    </source>
</evidence>
<keyword evidence="4 7" id="KW-0812">Transmembrane</keyword>
<feature type="transmembrane region" description="Helical" evidence="7">
    <location>
        <begin position="51"/>
        <end position="72"/>
    </location>
</feature>
<dbReference type="PANTHER" id="PTHR40021:SF1">
    <property type="entry name" value="DEFECT AT LOW TEMPERATURE PROTEIN 1"/>
    <property type="match status" value="1"/>
</dbReference>
<proteinExistence type="inferred from homology"/>
<dbReference type="InterPro" id="IPR038869">
    <property type="entry name" value="DLT1"/>
</dbReference>
<feature type="transmembrane region" description="Helical" evidence="7">
    <location>
        <begin position="14"/>
        <end position="39"/>
    </location>
</feature>
<evidence type="ECO:0000256" key="4">
    <source>
        <dbReference type="ARBA" id="ARBA00022692"/>
    </source>
</evidence>
<organism evidence="8 9">
    <name type="scientific">Ganoderma sinense ZZ0214-1</name>
    <dbReference type="NCBI Taxonomy" id="1077348"/>
    <lineage>
        <taxon>Eukaryota</taxon>
        <taxon>Fungi</taxon>
        <taxon>Dikarya</taxon>
        <taxon>Basidiomycota</taxon>
        <taxon>Agaricomycotina</taxon>
        <taxon>Agaricomycetes</taxon>
        <taxon>Polyporales</taxon>
        <taxon>Polyporaceae</taxon>
        <taxon>Ganoderma</taxon>
    </lineage>
</organism>
<dbReference type="STRING" id="1077348.A0A2G8SE36"/>